<sequence>MTTNDYNSFYDNNNDNNSNNNNNNIGSKSLGIKTGCFLIQNEEYNKLDKKFEIVNNRKEKMNGSIIKGILSNFKGTGNEVLNSGKDIFIDNKNKNVNQLNNIEIKNISTTLTPNIYEKDNECSDFIYNSGEGIYDNEIFSTNCLFEAQRYFDLPCIYKQNEIENMITHDNDIHNSNSKYDLYMDYKQYNYKNKTNKQENNSSFRDNVNKNDEIFYGYMNQEYNMLLENDNDVENIMINTNCLNNLSNAYQNNIHNGSDFWEQSHLFNYGNTNDGNINETNNTKDIHFDNNFFFENNDFPLDNEEYPINFCGDMVFNFAKNAE</sequence>
<dbReference type="AlphaFoldDB" id="A0A1C6WT15"/>
<feature type="region of interest" description="Disordered" evidence="1">
    <location>
        <begin position="1"/>
        <end position="22"/>
    </location>
</feature>
<protein>
    <submittedName>
        <fullName evidence="2">Uncharacterized protein</fullName>
    </submittedName>
</protein>
<dbReference type="VEuPathDB" id="PlasmoDB:PBANKA_0503500"/>
<accession>A0A1C6WT15</accession>
<dbReference type="EMBL" id="LT608141">
    <property type="protein sequence ID" value="SCL92582.1"/>
    <property type="molecule type" value="Genomic_DNA"/>
</dbReference>
<evidence type="ECO:0000313" key="2">
    <source>
        <dbReference type="EMBL" id="SCL92582.1"/>
    </source>
</evidence>
<organism evidence="2 3">
    <name type="scientific">Plasmodium berghei</name>
    <dbReference type="NCBI Taxonomy" id="5821"/>
    <lineage>
        <taxon>Eukaryota</taxon>
        <taxon>Sar</taxon>
        <taxon>Alveolata</taxon>
        <taxon>Apicomplexa</taxon>
        <taxon>Aconoidasida</taxon>
        <taxon>Haemosporida</taxon>
        <taxon>Plasmodiidae</taxon>
        <taxon>Plasmodium</taxon>
        <taxon>Plasmodium (Vinckeia)</taxon>
    </lineage>
</organism>
<name>A0A1C6WT15_PLABE</name>
<gene>
    <name evidence="2" type="ORF">PBNK65NY_000068800</name>
</gene>
<dbReference type="Proteomes" id="UP000516480">
    <property type="component" value="Chromosome 5"/>
</dbReference>
<evidence type="ECO:0000313" key="3">
    <source>
        <dbReference type="Proteomes" id="UP000516480"/>
    </source>
</evidence>
<evidence type="ECO:0000256" key="1">
    <source>
        <dbReference type="SAM" id="MobiDB-lite"/>
    </source>
</evidence>
<reference evidence="2 3" key="1">
    <citation type="submission" date="2016-08" db="EMBL/GenBank/DDBJ databases">
        <authorList>
            <consortium name="Pathogen Informatics"/>
        </authorList>
    </citation>
    <scope>NUCLEOTIDE SEQUENCE [LARGE SCALE GENOMIC DNA]</scope>
    <source>
        <strain evidence="2 3">NK65 ny</strain>
    </source>
</reference>
<proteinExistence type="predicted"/>